<keyword evidence="2" id="KW-1185">Reference proteome</keyword>
<evidence type="ECO:0000313" key="2">
    <source>
        <dbReference type="Proteomes" id="UP001243375"/>
    </source>
</evidence>
<dbReference type="EMBL" id="JASBWU010000011">
    <property type="protein sequence ID" value="KAJ9118331.1"/>
    <property type="molecule type" value="Genomic_DNA"/>
</dbReference>
<sequence>MSNVGQYLAFRFEMYLTDAKFRILESLLQKLRMYSADANGRLPGALPQHLMNPGASGALTQGLDVITHRSEAVQRRYIHSIPMPTAAQVHTRAIGSTATNGWQPSAWQPLEGMTFSIRWLIEGLISHDIILPFEATQLVKALEAAFPTRVSGQKNTYEQKIWQSLQERVLCSIYNEERIKDIDAYVRSEYRSRILTRMVMILSVVTAIEKAKYIRQAKRTQEPAHTILIRRVAITPTRILLFPPERETSNSVLRQYADHDSFLRVTFADVNDRLRVRRSGYMQSFECMLTSKLS</sequence>
<proteinExistence type="predicted"/>
<dbReference type="Proteomes" id="UP001243375">
    <property type="component" value="Unassembled WGS sequence"/>
</dbReference>
<protein>
    <submittedName>
        <fullName evidence="1">Uncharacterized protein</fullName>
    </submittedName>
</protein>
<comment type="caution">
    <text evidence="1">The sequence shown here is derived from an EMBL/GenBank/DDBJ whole genome shotgun (WGS) entry which is preliminary data.</text>
</comment>
<organism evidence="1 2">
    <name type="scientific">Naganishia vaughanmartiniae</name>
    <dbReference type="NCBI Taxonomy" id="1424756"/>
    <lineage>
        <taxon>Eukaryota</taxon>
        <taxon>Fungi</taxon>
        <taxon>Dikarya</taxon>
        <taxon>Basidiomycota</taxon>
        <taxon>Agaricomycotina</taxon>
        <taxon>Tremellomycetes</taxon>
        <taxon>Filobasidiales</taxon>
        <taxon>Filobasidiaceae</taxon>
        <taxon>Naganishia</taxon>
    </lineage>
</organism>
<evidence type="ECO:0000313" key="1">
    <source>
        <dbReference type="EMBL" id="KAJ9118331.1"/>
    </source>
</evidence>
<name>A0ACC2X5J6_9TREE</name>
<reference evidence="1" key="1">
    <citation type="submission" date="2023-04" db="EMBL/GenBank/DDBJ databases">
        <title>Draft Genome sequencing of Naganishia species isolated from polar environments using Oxford Nanopore Technology.</title>
        <authorList>
            <person name="Leo P."/>
            <person name="Venkateswaran K."/>
        </authorList>
    </citation>
    <scope>NUCLEOTIDE SEQUENCE</scope>
    <source>
        <strain evidence="1">MNA-CCFEE 5425</strain>
    </source>
</reference>
<accession>A0ACC2X5J6</accession>
<gene>
    <name evidence="1" type="ORF">QFC22_004244</name>
</gene>